<feature type="compositionally biased region" description="Low complexity" evidence="1">
    <location>
        <begin position="692"/>
        <end position="713"/>
    </location>
</feature>
<feature type="compositionally biased region" description="Gly residues" evidence="1">
    <location>
        <begin position="751"/>
        <end position="769"/>
    </location>
</feature>
<feature type="compositionally biased region" description="Polar residues" evidence="1">
    <location>
        <begin position="40"/>
        <end position="52"/>
    </location>
</feature>
<feature type="compositionally biased region" description="Polar residues" evidence="1">
    <location>
        <begin position="508"/>
        <end position="519"/>
    </location>
</feature>
<feature type="compositionally biased region" description="Low complexity" evidence="1">
    <location>
        <begin position="533"/>
        <end position="544"/>
    </location>
</feature>
<dbReference type="Proteomes" id="UP001194696">
    <property type="component" value="Unassembled WGS sequence"/>
</dbReference>
<feature type="compositionally biased region" description="Polar residues" evidence="1">
    <location>
        <begin position="444"/>
        <end position="456"/>
    </location>
</feature>
<feature type="compositionally biased region" description="Low complexity" evidence="1">
    <location>
        <begin position="425"/>
        <end position="435"/>
    </location>
</feature>
<sequence>LHSNKNRRSLRQDTMDSTTTATELTDVDIKTDIITTITDNNSTVAVKQPTTPSSSSAGSRQVAAAAAQAESNGHGHHRRRKAQFEVGDDTIQAEAEEDDNQVKDNSHHRRHQGPTNDPEATGEETEGDDEVEHVAQHHRQQQQQHQQQHQRQASRGSQGHDSEHHAAASTSSSTAASAAVPVVLASNADSRDENGARVSGRHGLTAAASSKEDESLAKTLIDSTLARTIQDLSLQTAGQAPASTIMEEARQEQEEQQPQQQQEQARVRERSRSNQSQGEQHSSRQSARSAQHQEQQPQQEVAASEGQGRDHQPIDQSNHTAMSERRGHSLEKSKSNPPEVLSNSNGEGPHSHTTHKSSASIHESQNLSESPKPRHRALSRTSPKSKRMSMLLDPSSSTTLPSLTKVTTHTVMAIPPKQGAVAGDTSPSTTSSESSRALGGQSGSGKMSASSPTLQPSPAVELVSKFLTGATAATSTPHATNEDDHHNPQTGSPGQIRRSPKSLHDKSNATSPQQRTGYTSKFYPVSPSHPQLSSSAPKSTTTSKNLIPPTIVTTSTSDENLPDMSSATPASASATGQATGPFSTGLSSAATASAIAAAAVAQSNMAGGGSKTGTLSRTQQKLWLQRENLQDVDEDEMSRRGRMQKEMDRIQREYKCVRTTLDPSMESLLRCLARSGKSPLQLQQQAAAAAAAANKASVSQPQSPHPSSQGRSPVLDQQQHRPLQHHRSLQQLNGQQGQQQRIQQLQQQGHVGLGLQNGPGGAGAAGGDSGKMTLRQIHQLQQLHHQQQQQQQQQQGHHSQQQQQQQQQNHRQQHHG</sequence>
<evidence type="ECO:0000256" key="1">
    <source>
        <dbReference type="SAM" id="MobiDB-lite"/>
    </source>
</evidence>
<feature type="region of interest" description="Disordered" evidence="1">
    <location>
        <begin position="236"/>
        <end position="402"/>
    </location>
</feature>
<feature type="region of interest" description="Disordered" evidence="1">
    <location>
        <begin position="39"/>
        <end position="216"/>
    </location>
</feature>
<feature type="compositionally biased region" description="Low complexity" evidence="1">
    <location>
        <begin position="565"/>
        <end position="581"/>
    </location>
</feature>
<feature type="region of interest" description="Disordered" evidence="1">
    <location>
        <begin position="414"/>
        <end position="581"/>
    </location>
</feature>
<gene>
    <name evidence="2" type="ORF">BGZ96_002319</name>
</gene>
<comment type="caution">
    <text evidence="2">The sequence shown here is derived from an EMBL/GenBank/DDBJ whole genome shotgun (WGS) entry which is preliminary data.</text>
</comment>
<evidence type="ECO:0000313" key="3">
    <source>
        <dbReference type="Proteomes" id="UP001194696"/>
    </source>
</evidence>
<feature type="region of interest" description="Disordered" evidence="1">
    <location>
        <begin position="1"/>
        <end position="27"/>
    </location>
</feature>
<organism evidence="2 3">
    <name type="scientific">Linnemannia gamsii</name>
    <dbReference type="NCBI Taxonomy" id="64522"/>
    <lineage>
        <taxon>Eukaryota</taxon>
        <taxon>Fungi</taxon>
        <taxon>Fungi incertae sedis</taxon>
        <taxon>Mucoromycota</taxon>
        <taxon>Mortierellomycotina</taxon>
        <taxon>Mortierellomycetes</taxon>
        <taxon>Mortierellales</taxon>
        <taxon>Mortierellaceae</taxon>
        <taxon>Linnemannia</taxon>
    </lineage>
</organism>
<feature type="compositionally biased region" description="Polar residues" evidence="1">
    <location>
        <begin position="356"/>
        <end position="369"/>
    </location>
</feature>
<feature type="region of interest" description="Disordered" evidence="1">
    <location>
        <begin position="692"/>
        <end position="816"/>
    </location>
</feature>
<feature type="compositionally biased region" description="Low complexity" evidence="1">
    <location>
        <begin position="279"/>
        <end position="305"/>
    </location>
</feature>
<reference evidence="2 3" key="1">
    <citation type="journal article" date="2020" name="Fungal Divers.">
        <title>Resolving the Mortierellaceae phylogeny through synthesis of multi-gene phylogenetics and phylogenomics.</title>
        <authorList>
            <person name="Vandepol N."/>
            <person name="Liber J."/>
            <person name="Desiro A."/>
            <person name="Na H."/>
            <person name="Kennedy M."/>
            <person name="Barry K."/>
            <person name="Grigoriev I.V."/>
            <person name="Miller A.N."/>
            <person name="O'Donnell K."/>
            <person name="Stajich J.E."/>
            <person name="Bonito G."/>
        </authorList>
    </citation>
    <scope>NUCLEOTIDE SEQUENCE [LARGE SCALE GENOMIC DNA]</scope>
    <source>
        <strain evidence="2 3">AD045</strain>
    </source>
</reference>
<feature type="compositionally biased region" description="Low complexity" evidence="1">
    <location>
        <begin position="167"/>
        <end position="179"/>
    </location>
</feature>
<protein>
    <submittedName>
        <fullName evidence="2">Uncharacterized protein</fullName>
    </submittedName>
</protein>
<feature type="compositionally biased region" description="Low complexity" evidence="1">
    <location>
        <begin position="53"/>
        <end position="71"/>
    </location>
</feature>
<dbReference type="EMBL" id="JAAAIM010001431">
    <property type="protein sequence ID" value="KAG0278612.1"/>
    <property type="molecule type" value="Genomic_DNA"/>
</dbReference>
<feature type="compositionally biased region" description="Low complexity" evidence="1">
    <location>
        <begin position="391"/>
        <end position="402"/>
    </location>
</feature>
<proteinExistence type="predicted"/>
<keyword evidence="3" id="KW-1185">Reference proteome</keyword>
<accession>A0ABQ7JKT5</accession>
<feature type="compositionally biased region" description="Acidic residues" evidence="1">
    <location>
        <begin position="120"/>
        <end position="131"/>
    </location>
</feature>
<feature type="compositionally biased region" description="Low complexity" evidence="1">
    <location>
        <begin position="776"/>
        <end position="810"/>
    </location>
</feature>
<feature type="non-terminal residue" evidence="2">
    <location>
        <position position="1"/>
    </location>
</feature>
<evidence type="ECO:0000313" key="2">
    <source>
        <dbReference type="EMBL" id="KAG0278612.1"/>
    </source>
</evidence>
<feature type="compositionally biased region" description="Basic and acidic residues" evidence="1">
    <location>
        <begin position="322"/>
        <end position="334"/>
    </location>
</feature>
<feature type="compositionally biased region" description="Basic residues" evidence="1">
    <location>
        <begin position="373"/>
        <end position="387"/>
    </location>
</feature>
<name>A0ABQ7JKT5_9FUNG</name>
<feature type="compositionally biased region" description="Low complexity" evidence="1">
    <location>
        <begin position="141"/>
        <end position="151"/>
    </location>
</feature>
<feature type="compositionally biased region" description="Low complexity" evidence="1">
    <location>
        <begin position="729"/>
        <end position="750"/>
    </location>
</feature>